<gene>
    <name evidence="2" type="ORF">SAMN02745216_03128</name>
</gene>
<dbReference type="EMBL" id="FQZU01000020">
    <property type="protein sequence ID" value="SHK23077.1"/>
    <property type="molecule type" value="Genomic_DNA"/>
</dbReference>
<feature type="transmembrane region" description="Helical" evidence="1">
    <location>
        <begin position="47"/>
        <end position="65"/>
    </location>
</feature>
<dbReference type="STRING" id="1121393.SAMN02745216_03128"/>
<evidence type="ECO:0000313" key="3">
    <source>
        <dbReference type="Proteomes" id="UP000183994"/>
    </source>
</evidence>
<feature type="transmembrane region" description="Helical" evidence="1">
    <location>
        <begin position="17"/>
        <end position="35"/>
    </location>
</feature>
<keyword evidence="1" id="KW-1133">Transmembrane helix</keyword>
<dbReference type="AlphaFoldDB" id="A0A1M6QSS7"/>
<reference evidence="3" key="1">
    <citation type="submission" date="2016-11" db="EMBL/GenBank/DDBJ databases">
        <authorList>
            <person name="Varghese N."/>
            <person name="Submissions S."/>
        </authorList>
    </citation>
    <scope>NUCLEOTIDE SEQUENCE [LARGE SCALE GENOMIC DNA]</scope>
    <source>
        <strain evidence="3">DSM 16219</strain>
    </source>
</reference>
<proteinExistence type="predicted"/>
<dbReference type="RefSeq" id="WP_073477200.1">
    <property type="nucleotide sequence ID" value="NZ_FQZU01000020.1"/>
</dbReference>
<protein>
    <submittedName>
        <fullName evidence="2">Uncharacterized protein</fullName>
    </submittedName>
</protein>
<keyword evidence="3" id="KW-1185">Reference proteome</keyword>
<evidence type="ECO:0000256" key="1">
    <source>
        <dbReference type="SAM" id="Phobius"/>
    </source>
</evidence>
<accession>A0A1M6QSS7</accession>
<evidence type="ECO:0000313" key="2">
    <source>
        <dbReference type="EMBL" id="SHK23077.1"/>
    </source>
</evidence>
<name>A0A1M6QSS7_9BACT</name>
<sequence>MADKTGWFDKPGNFKKFLRGFFAILIVLLIVDLFVPKHPHFPWEYAPNFSAAYGFISCVLLVVVARGLRRIVMRKEDYYDS</sequence>
<keyword evidence="1" id="KW-0472">Membrane</keyword>
<dbReference type="Proteomes" id="UP000183994">
    <property type="component" value="Unassembled WGS sequence"/>
</dbReference>
<keyword evidence="1" id="KW-0812">Transmembrane</keyword>
<organism evidence="2 3">
    <name type="scientific">Desulfatibacillum alkenivorans DSM 16219</name>
    <dbReference type="NCBI Taxonomy" id="1121393"/>
    <lineage>
        <taxon>Bacteria</taxon>
        <taxon>Pseudomonadati</taxon>
        <taxon>Thermodesulfobacteriota</taxon>
        <taxon>Desulfobacteria</taxon>
        <taxon>Desulfobacterales</taxon>
        <taxon>Desulfatibacillaceae</taxon>
        <taxon>Desulfatibacillum</taxon>
    </lineage>
</organism>